<gene>
    <name evidence="2" type="ORF">FMOSSE_LOCUS6541</name>
</gene>
<accession>A0A9N9B2E3</accession>
<protein>
    <submittedName>
        <fullName evidence="2">14426_t:CDS:1</fullName>
    </submittedName>
</protein>
<dbReference type="CDD" id="cd21037">
    <property type="entry name" value="MLKL_NTD"/>
    <property type="match status" value="1"/>
</dbReference>
<dbReference type="Gene3D" id="1.20.930.20">
    <property type="entry name" value="Adaptor protein Cbl, N-terminal domain"/>
    <property type="match status" value="1"/>
</dbReference>
<feature type="domain" description="Mixed lineage kinase" evidence="1">
    <location>
        <begin position="56"/>
        <end position="158"/>
    </location>
</feature>
<keyword evidence="3" id="KW-1185">Reference proteome</keyword>
<dbReference type="EMBL" id="CAJVPP010001390">
    <property type="protein sequence ID" value="CAG8552513.1"/>
    <property type="molecule type" value="Genomic_DNA"/>
</dbReference>
<comment type="caution">
    <text evidence="2">The sequence shown here is derived from an EMBL/GenBank/DDBJ whole genome shotgun (WGS) entry which is preliminary data.</text>
</comment>
<dbReference type="GO" id="GO:0007166">
    <property type="term" value="P:cell surface receptor signaling pathway"/>
    <property type="evidence" value="ECO:0007669"/>
    <property type="project" value="InterPro"/>
</dbReference>
<dbReference type="InterPro" id="IPR054000">
    <property type="entry name" value="MLKL_N"/>
</dbReference>
<evidence type="ECO:0000313" key="2">
    <source>
        <dbReference type="EMBL" id="CAG8552513.1"/>
    </source>
</evidence>
<dbReference type="InterPro" id="IPR036537">
    <property type="entry name" value="Adaptor_Cbl_N_dom_sf"/>
</dbReference>
<organism evidence="2 3">
    <name type="scientific">Funneliformis mosseae</name>
    <name type="common">Endomycorrhizal fungus</name>
    <name type="synonym">Glomus mosseae</name>
    <dbReference type="NCBI Taxonomy" id="27381"/>
    <lineage>
        <taxon>Eukaryota</taxon>
        <taxon>Fungi</taxon>
        <taxon>Fungi incertae sedis</taxon>
        <taxon>Mucoromycota</taxon>
        <taxon>Glomeromycotina</taxon>
        <taxon>Glomeromycetes</taxon>
        <taxon>Glomerales</taxon>
        <taxon>Glomeraceae</taxon>
        <taxon>Funneliformis</taxon>
    </lineage>
</organism>
<evidence type="ECO:0000259" key="1">
    <source>
        <dbReference type="Pfam" id="PF22215"/>
    </source>
</evidence>
<dbReference type="Pfam" id="PF22215">
    <property type="entry name" value="MLKL_N"/>
    <property type="match status" value="1"/>
</dbReference>
<dbReference type="AlphaFoldDB" id="A0A9N9B2E3"/>
<sequence length="325" mass="37490">MDDLDRPTVANLTNDHSDSLLNGMQIATSTIELVSSTVIPFTQFIPLIKDVGDILNKVTELYRTAQHNKNITKILTERIAAAYSAVCILQTREDLFTSKNYSSLQRLVHVLQKMKKYIEEITQYNKVQKFLGAKMIEKQFEELRKEYDSSISLLNFTLTVGFQFHAEKEEKIVREDVKELLIFQEALAESMNNFNKQVDKKMSETNDKMNSVVEMVSEMSITMESLINEKRGVNQTKIDNIFQEALLPFHVYHATDESRGLRPMFSKMLIDLQDVYKNGHSNGRKPIPVRRMSGQKELGNYYLIKAANRKHEGAIQFCKTNNINY</sequence>
<dbReference type="Proteomes" id="UP000789375">
    <property type="component" value="Unassembled WGS sequence"/>
</dbReference>
<reference evidence="2" key="1">
    <citation type="submission" date="2021-06" db="EMBL/GenBank/DDBJ databases">
        <authorList>
            <person name="Kallberg Y."/>
            <person name="Tangrot J."/>
            <person name="Rosling A."/>
        </authorList>
    </citation>
    <scope>NUCLEOTIDE SEQUENCE</scope>
    <source>
        <strain evidence="2">87-6 pot B 2015</strain>
    </source>
</reference>
<name>A0A9N9B2E3_FUNMO</name>
<dbReference type="InterPro" id="IPR059179">
    <property type="entry name" value="MLKL-like_MCAfunc"/>
</dbReference>
<evidence type="ECO:0000313" key="3">
    <source>
        <dbReference type="Proteomes" id="UP000789375"/>
    </source>
</evidence>
<proteinExistence type="predicted"/>